<comment type="caution">
    <text evidence="1">The sequence shown here is derived from an EMBL/GenBank/DDBJ whole genome shotgun (WGS) entry which is preliminary data.</text>
</comment>
<gene>
    <name evidence="1" type="ORF">LCGC14_0271250</name>
</gene>
<organism evidence="1">
    <name type="scientific">marine sediment metagenome</name>
    <dbReference type="NCBI Taxonomy" id="412755"/>
    <lineage>
        <taxon>unclassified sequences</taxon>
        <taxon>metagenomes</taxon>
        <taxon>ecological metagenomes</taxon>
    </lineage>
</organism>
<proteinExistence type="predicted"/>
<evidence type="ECO:0000313" key="1">
    <source>
        <dbReference type="EMBL" id="KKN86256.1"/>
    </source>
</evidence>
<reference evidence="1" key="1">
    <citation type="journal article" date="2015" name="Nature">
        <title>Complex archaea that bridge the gap between prokaryotes and eukaryotes.</title>
        <authorList>
            <person name="Spang A."/>
            <person name="Saw J.H."/>
            <person name="Jorgensen S.L."/>
            <person name="Zaremba-Niedzwiedzka K."/>
            <person name="Martijn J."/>
            <person name="Lind A.E."/>
            <person name="van Eijk R."/>
            <person name="Schleper C."/>
            <person name="Guy L."/>
            <person name="Ettema T.J."/>
        </authorList>
    </citation>
    <scope>NUCLEOTIDE SEQUENCE</scope>
</reference>
<dbReference type="AlphaFoldDB" id="A0A0F9WJT6"/>
<name>A0A0F9WJT6_9ZZZZ</name>
<sequence length="215" mass="23493">MGKYPAVIRLLLCLCLIVSGEQAKADDIALPVHRFTASCDFYTSETGAPIATANDTLHASIQRSIVDLVEFAKDHQGQATYVEFSIQASNSAGWCMMFDEHLAADLPTGKVPSDIDRAFGLQQHSAEGSRDVFYRLWARTAEMNAGTMSVILPHAPSVPQDGLFVTSKFGAAYHFSGPVILEFSEGNGFNSATLHPLGNSQIFWREIARITRPLE</sequence>
<dbReference type="EMBL" id="LAZR01000150">
    <property type="protein sequence ID" value="KKN86256.1"/>
    <property type="molecule type" value="Genomic_DNA"/>
</dbReference>
<protein>
    <submittedName>
        <fullName evidence="1">Uncharacterized protein</fullName>
    </submittedName>
</protein>
<accession>A0A0F9WJT6</accession>